<accession>A0A2U1MAE9</accession>
<keyword evidence="2" id="KW-1185">Reference proteome</keyword>
<evidence type="ECO:0000313" key="1">
    <source>
        <dbReference type="EMBL" id="PWA58213.1"/>
    </source>
</evidence>
<organism evidence="1 2">
    <name type="scientific">Artemisia annua</name>
    <name type="common">Sweet wormwood</name>
    <dbReference type="NCBI Taxonomy" id="35608"/>
    <lineage>
        <taxon>Eukaryota</taxon>
        <taxon>Viridiplantae</taxon>
        <taxon>Streptophyta</taxon>
        <taxon>Embryophyta</taxon>
        <taxon>Tracheophyta</taxon>
        <taxon>Spermatophyta</taxon>
        <taxon>Magnoliopsida</taxon>
        <taxon>eudicotyledons</taxon>
        <taxon>Gunneridae</taxon>
        <taxon>Pentapetalae</taxon>
        <taxon>asterids</taxon>
        <taxon>campanulids</taxon>
        <taxon>Asterales</taxon>
        <taxon>Asteraceae</taxon>
        <taxon>Asteroideae</taxon>
        <taxon>Anthemideae</taxon>
        <taxon>Artemisiinae</taxon>
        <taxon>Artemisia</taxon>
    </lineage>
</organism>
<dbReference type="OrthoDB" id="1712533at2759"/>
<protein>
    <submittedName>
        <fullName evidence="1">B3 DNA binding domain-containing protein</fullName>
    </submittedName>
</protein>
<gene>
    <name evidence="1" type="ORF">CTI12_AA402080</name>
</gene>
<dbReference type="PANTHER" id="PTHR46245:SF10">
    <property type="entry name" value="B3 DOMAIN-CONTAINING TRANSCRIPTION FACTOR VAL3"/>
    <property type="match status" value="1"/>
</dbReference>
<name>A0A2U1MAE9_ARTAN</name>
<dbReference type="STRING" id="35608.A0A2U1MAE9"/>
<comment type="caution">
    <text evidence="1">The sequence shown here is derived from an EMBL/GenBank/DDBJ whole genome shotgun (WGS) entry which is preliminary data.</text>
</comment>
<reference evidence="1 2" key="1">
    <citation type="journal article" date="2018" name="Mol. Plant">
        <title>The genome of Artemisia annua provides insight into the evolution of Asteraceae family and artemisinin biosynthesis.</title>
        <authorList>
            <person name="Shen Q."/>
            <person name="Zhang L."/>
            <person name="Liao Z."/>
            <person name="Wang S."/>
            <person name="Yan T."/>
            <person name="Shi P."/>
            <person name="Liu M."/>
            <person name="Fu X."/>
            <person name="Pan Q."/>
            <person name="Wang Y."/>
            <person name="Lv Z."/>
            <person name="Lu X."/>
            <person name="Zhang F."/>
            <person name="Jiang W."/>
            <person name="Ma Y."/>
            <person name="Chen M."/>
            <person name="Hao X."/>
            <person name="Li L."/>
            <person name="Tang Y."/>
            <person name="Lv G."/>
            <person name="Zhou Y."/>
            <person name="Sun X."/>
            <person name="Brodelius P.E."/>
            <person name="Rose J.K.C."/>
            <person name="Tang K."/>
        </authorList>
    </citation>
    <scope>NUCLEOTIDE SEQUENCE [LARGE SCALE GENOMIC DNA]</scope>
    <source>
        <strain evidence="2">cv. Huhao1</strain>
        <tissue evidence="1">Leaf</tissue>
    </source>
</reference>
<dbReference type="EMBL" id="PKPP01005962">
    <property type="protein sequence ID" value="PWA58213.1"/>
    <property type="molecule type" value="Genomic_DNA"/>
</dbReference>
<sequence>MINNASSSKKNASDDSEQVMTIEGVGAFSDLASSQATIRHPRHKHGCTCIVCVQPPSGTKHKSTCTCNVCLAFKRSIPPSVIPHGQKHVENQVGCSVENPNQSLYAEVIRHYQMGINSHNQKVAGGSERFESDPYKDN</sequence>
<dbReference type="PANTHER" id="PTHR46245">
    <property type="entry name" value="B3 DOMAIN-CONTAINING PROTEIN OS07G0563300"/>
    <property type="match status" value="1"/>
</dbReference>
<proteinExistence type="predicted"/>
<dbReference type="AlphaFoldDB" id="A0A2U1MAE9"/>
<evidence type="ECO:0000313" key="2">
    <source>
        <dbReference type="Proteomes" id="UP000245207"/>
    </source>
</evidence>
<dbReference type="Proteomes" id="UP000245207">
    <property type="component" value="Unassembled WGS sequence"/>
</dbReference>